<comment type="caution">
    <text evidence="1">The sequence shown here is derived from an EMBL/GenBank/DDBJ whole genome shotgun (WGS) entry which is preliminary data.</text>
</comment>
<reference evidence="2" key="1">
    <citation type="journal article" date="2019" name="Int. J. Syst. Evol. Microbiol.">
        <title>The Global Catalogue of Microorganisms (GCM) 10K type strain sequencing project: providing services to taxonomists for standard genome sequencing and annotation.</title>
        <authorList>
            <consortium name="The Broad Institute Genomics Platform"/>
            <consortium name="The Broad Institute Genome Sequencing Center for Infectious Disease"/>
            <person name="Wu L."/>
            <person name="Ma J."/>
        </authorList>
    </citation>
    <scope>NUCLEOTIDE SEQUENCE [LARGE SCALE GENOMIC DNA]</scope>
    <source>
        <strain evidence="2">CGMCC 4.1721</strain>
    </source>
</reference>
<proteinExistence type="predicted"/>
<protein>
    <submittedName>
        <fullName evidence="1">Uncharacterized protein</fullName>
    </submittedName>
</protein>
<sequence length="136" mass="14794">MRTHPRTNQASQALVVLLLAALAGIGPTLVRPAPASAVDDPFATRCGTRICLDGEEHYVAGAKAYDPFTFGSGSGDTEAEHMDKARIDAHFARMRDDGVDVARLRMFSHEDWRGFEKGEGVYSEQQFVASPPARTT</sequence>
<dbReference type="Gene3D" id="3.20.20.80">
    <property type="entry name" value="Glycosidases"/>
    <property type="match status" value="1"/>
</dbReference>
<evidence type="ECO:0000313" key="1">
    <source>
        <dbReference type="EMBL" id="MFC5173010.1"/>
    </source>
</evidence>
<dbReference type="EMBL" id="JBHSKI010000009">
    <property type="protein sequence ID" value="MFC5173010.1"/>
    <property type="molecule type" value="Genomic_DNA"/>
</dbReference>
<dbReference type="Proteomes" id="UP001596208">
    <property type="component" value="Unassembled WGS sequence"/>
</dbReference>
<evidence type="ECO:0000313" key="2">
    <source>
        <dbReference type="Proteomes" id="UP001596208"/>
    </source>
</evidence>
<gene>
    <name evidence="1" type="ORF">ACFPRK_20805</name>
</gene>
<dbReference type="SUPFAM" id="SSF51445">
    <property type="entry name" value="(Trans)glycosidases"/>
    <property type="match status" value="1"/>
</dbReference>
<keyword evidence="2" id="KW-1185">Reference proteome</keyword>
<dbReference type="InterPro" id="IPR017853">
    <property type="entry name" value="GH"/>
</dbReference>
<dbReference type="RefSeq" id="WP_141695645.1">
    <property type="nucleotide sequence ID" value="NZ_JBHSKI010000009.1"/>
</dbReference>
<organism evidence="1 2">
    <name type="scientific">Streptomyces mutomycini</name>
    <dbReference type="NCBI Taxonomy" id="284036"/>
    <lineage>
        <taxon>Bacteria</taxon>
        <taxon>Bacillati</taxon>
        <taxon>Actinomycetota</taxon>
        <taxon>Actinomycetes</taxon>
        <taxon>Kitasatosporales</taxon>
        <taxon>Streptomycetaceae</taxon>
        <taxon>Streptomyces</taxon>
    </lineage>
</organism>
<accession>A0ABW0B6W9</accession>
<name>A0ABW0B6W9_9ACTN</name>